<dbReference type="OrthoDB" id="418362at2759"/>
<keyword evidence="2" id="KW-1185">Reference proteome</keyword>
<dbReference type="AlphaFoldDB" id="A0A836CNN5"/>
<proteinExistence type="predicted"/>
<dbReference type="SUPFAM" id="SSF52540">
    <property type="entry name" value="P-loop containing nucleoside triphosphate hydrolases"/>
    <property type="match status" value="1"/>
</dbReference>
<protein>
    <submittedName>
        <fullName evidence="1">Uncharacterized protein</fullName>
    </submittedName>
</protein>
<evidence type="ECO:0000313" key="1">
    <source>
        <dbReference type="EMBL" id="KAG5192009.1"/>
    </source>
</evidence>
<dbReference type="InterPro" id="IPR027417">
    <property type="entry name" value="P-loop_NTPase"/>
</dbReference>
<name>A0A836CNN5_9STRA</name>
<dbReference type="Proteomes" id="UP000664859">
    <property type="component" value="Unassembled WGS sequence"/>
</dbReference>
<comment type="caution">
    <text evidence="1">The sequence shown here is derived from an EMBL/GenBank/DDBJ whole genome shotgun (WGS) entry which is preliminary data.</text>
</comment>
<gene>
    <name evidence="1" type="ORF">JKP88DRAFT_251184</name>
</gene>
<evidence type="ECO:0000313" key="2">
    <source>
        <dbReference type="Proteomes" id="UP000664859"/>
    </source>
</evidence>
<accession>A0A836CNN5</accession>
<dbReference type="Gene3D" id="3.40.50.300">
    <property type="entry name" value="P-loop containing nucleotide triphosphate hydrolases"/>
    <property type="match status" value="1"/>
</dbReference>
<organism evidence="1 2">
    <name type="scientific">Tribonema minus</name>
    <dbReference type="NCBI Taxonomy" id="303371"/>
    <lineage>
        <taxon>Eukaryota</taxon>
        <taxon>Sar</taxon>
        <taxon>Stramenopiles</taxon>
        <taxon>Ochrophyta</taxon>
        <taxon>PX clade</taxon>
        <taxon>Xanthophyceae</taxon>
        <taxon>Tribonematales</taxon>
        <taxon>Tribonemataceae</taxon>
        <taxon>Tribonema</taxon>
    </lineage>
</organism>
<dbReference type="EMBL" id="JAFCMP010000012">
    <property type="protein sequence ID" value="KAG5192009.1"/>
    <property type="molecule type" value="Genomic_DNA"/>
</dbReference>
<reference evidence="1" key="1">
    <citation type="submission" date="2021-02" db="EMBL/GenBank/DDBJ databases">
        <title>First Annotated Genome of the Yellow-green Alga Tribonema minus.</title>
        <authorList>
            <person name="Mahan K.M."/>
        </authorList>
    </citation>
    <scope>NUCLEOTIDE SEQUENCE</scope>
    <source>
        <strain evidence="1">UTEX B ZZ1240</strain>
    </source>
</reference>
<sequence length="385" mass="41292">MGAGIGAHVWWAKSHRSRVARAAAKLVAIDAPPVRLSEGLFLPRNEVTKGIAADRRTECPNTVLVTGDCGAGKSMAAKSAFKGQQGVVYTNFNCNPTDTEPIDACWAAQVLQALGMHSLALQGEAALRVLKAALQEIQRNGKQRPVFIIDVDAAFASAQMCELLRMCKELGADASLAHFVVVATAAHTVAGLRAPLSSLCAKLVEIGDLETEEAQEYVKGALRKWCAAHGAVITQSEESNIIDKVLSKCGTRVLYLKVTCHGSWGRCETLPELNAAIEADAERFERWAVWGLDKFLALVPATAARAQQLEVLRQFASDSKSGTLALDRAASAFGITESRFIELNLDSAPGAALPFTIVFGTRQVRAASVHAQRAMLKQVAAWESE</sequence>